<dbReference type="RefSeq" id="WP_032518569.1">
    <property type="nucleotide sequence ID" value="NZ_JNAR01000015.1"/>
</dbReference>
<name>A0A0A2B311_PROMR</name>
<dbReference type="EMBL" id="JNAR01000015">
    <property type="protein sequence ID" value="KGG07522.1"/>
    <property type="molecule type" value="Genomic_DNA"/>
</dbReference>
<sequence length="114" mass="13253">MARFSKLHPAFGYLHCQADHYRTIFNKLCEMRDDDVKAGNLSGGMPTGFRDWAWKDLKSKANDPFYAKQIQEHLNQLELTIEATRRQLNNTYLSEKLTELEEKKTNLTSLISSE</sequence>
<organism evidence="1 2">
    <name type="scientific">Prochlorococcus marinus str. MIT 9401</name>
    <dbReference type="NCBI Taxonomy" id="167551"/>
    <lineage>
        <taxon>Bacteria</taxon>
        <taxon>Bacillati</taxon>
        <taxon>Cyanobacteriota</taxon>
        <taxon>Cyanophyceae</taxon>
        <taxon>Synechococcales</taxon>
        <taxon>Prochlorococcaceae</taxon>
        <taxon>Prochlorococcus</taxon>
    </lineage>
</organism>
<accession>A0A0A2B311</accession>
<reference evidence="2" key="1">
    <citation type="journal article" date="2014" name="Sci. Data">
        <title>Genomes of diverse isolates of the marine cyanobacterium Prochlorococcus.</title>
        <authorList>
            <person name="Biller S."/>
            <person name="Berube P."/>
            <person name="Thompson J."/>
            <person name="Kelly L."/>
            <person name="Roggensack S."/>
            <person name="Awad L."/>
            <person name="Roache-Johnson K."/>
            <person name="Ding H."/>
            <person name="Giovannoni S.J."/>
            <person name="Moore L.R."/>
            <person name="Chisholm S.W."/>
        </authorList>
    </citation>
    <scope>NUCLEOTIDE SEQUENCE [LARGE SCALE GENOMIC DNA]</scope>
</reference>
<proteinExistence type="predicted"/>
<evidence type="ECO:0000313" key="1">
    <source>
        <dbReference type="EMBL" id="KGG07522.1"/>
    </source>
</evidence>
<gene>
    <name evidence="1" type="ORF">EV01_1137</name>
</gene>
<dbReference type="AlphaFoldDB" id="A0A0A2B311"/>
<comment type="caution">
    <text evidence="1">The sequence shown here is derived from an EMBL/GenBank/DDBJ whole genome shotgun (WGS) entry which is preliminary data.</text>
</comment>
<dbReference type="Proteomes" id="UP000030481">
    <property type="component" value="Unassembled WGS sequence"/>
</dbReference>
<evidence type="ECO:0000313" key="2">
    <source>
        <dbReference type="Proteomes" id="UP000030481"/>
    </source>
</evidence>
<protein>
    <submittedName>
        <fullName evidence="1">Uncharacterized protein</fullName>
    </submittedName>
</protein>